<reference evidence="1 2" key="1">
    <citation type="journal article" date="2018" name="BMC Genomics">
        <title>Comparative genome analyses reveal sequence features reflecting distinct modes of host-adaptation between dicot and monocot powdery mildew.</title>
        <authorList>
            <person name="Wu Y."/>
            <person name="Ma X."/>
            <person name="Pan Z."/>
            <person name="Kale S.D."/>
            <person name="Song Y."/>
            <person name="King H."/>
            <person name="Zhang Q."/>
            <person name="Presley C."/>
            <person name="Deng X."/>
            <person name="Wei C.I."/>
            <person name="Xiao S."/>
        </authorList>
    </citation>
    <scope>NUCLEOTIDE SEQUENCE [LARGE SCALE GENOMIC DNA]</scope>
    <source>
        <strain evidence="1">UCSC1</strain>
    </source>
</reference>
<sequence>MDSTPHIKRIIDNYEEATASDASYLEQALKDKFPLVAQTESSKSAIEMLAEFSQMNDKGSNNSCSTLSSAEDIVLNMLIKAFVSGLEDQELRHNAISRGATSTGSLLKTYEIVVGSRRALDEIQKQLAQHTAQQKAEAFDEIYRAPQLANSVVARFSDQPPCKNNYSSQSFKSVGQDYLQNYHRNSYQGKTQPQ</sequence>
<comment type="caution">
    <text evidence="1">The sequence shown here is derived from an EMBL/GenBank/DDBJ whole genome shotgun (WGS) entry which is preliminary data.</text>
</comment>
<protein>
    <submittedName>
        <fullName evidence="1">Uncharacterized protein</fullName>
    </submittedName>
</protein>
<gene>
    <name evidence="1" type="ORF">GcC1_086023</name>
</gene>
<dbReference type="EMBL" id="MCBR01008645">
    <property type="protein sequence ID" value="RKF74146.1"/>
    <property type="molecule type" value="Genomic_DNA"/>
</dbReference>
<dbReference type="OrthoDB" id="3595120at2759"/>
<feature type="non-terminal residue" evidence="1">
    <location>
        <position position="194"/>
    </location>
</feature>
<dbReference type="AlphaFoldDB" id="A0A420IHW3"/>
<name>A0A420IHW3_9PEZI</name>
<evidence type="ECO:0000313" key="1">
    <source>
        <dbReference type="EMBL" id="RKF74146.1"/>
    </source>
</evidence>
<organism evidence="1 2">
    <name type="scientific">Golovinomyces cichoracearum</name>
    <dbReference type="NCBI Taxonomy" id="62708"/>
    <lineage>
        <taxon>Eukaryota</taxon>
        <taxon>Fungi</taxon>
        <taxon>Dikarya</taxon>
        <taxon>Ascomycota</taxon>
        <taxon>Pezizomycotina</taxon>
        <taxon>Leotiomycetes</taxon>
        <taxon>Erysiphales</taxon>
        <taxon>Erysiphaceae</taxon>
        <taxon>Golovinomyces</taxon>
    </lineage>
</organism>
<dbReference type="Proteomes" id="UP000285405">
    <property type="component" value="Unassembled WGS sequence"/>
</dbReference>
<evidence type="ECO:0000313" key="2">
    <source>
        <dbReference type="Proteomes" id="UP000285405"/>
    </source>
</evidence>
<proteinExistence type="predicted"/>
<accession>A0A420IHW3</accession>